<dbReference type="Proteomes" id="UP001589854">
    <property type="component" value="Unassembled WGS sequence"/>
</dbReference>
<dbReference type="RefSeq" id="WP_378937095.1">
    <property type="nucleotide sequence ID" value="NZ_JBHLVO010000022.1"/>
</dbReference>
<name>A0ABV6GIV4_9BACI</name>
<comment type="caution">
    <text evidence="2">The sequence shown here is derived from an EMBL/GenBank/DDBJ whole genome shotgun (WGS) entry which is preliminary data.</text>
</comment>
<keyword evidence="1" id="KW-0175">Coiled coil</keyword>
<sequence>MQKESNKDKSDVASNTEVLIDDVSKNRSIRWSDTVYDQTRSAATSSGKTLDELQRELLALRARISLETDHEFGSQIQVVNELLQNLGERFSSMVSHANTKIQIQETTFEKYKLRSEVTVNDLQDKVDKFEKHLKEVEEEKGKLLEEAKSAKVDKWKAEEALKKQQTDSDERIGELKESISEKDDKIVDKNEKIDRLEKEIDSMQKSVSKNQELQVTVETLINDLELGREKHENDLISLRKELEQQHVLALKNLELEIQTSLQNEFRITLEEKLEDYDTKREQLRNELREKYESQIHLKNEELYALKQEIKEKSNVKNKPN</sequence>
<evidence type="ECO:0000313" key="3">
    <source>
        <dbReference type="Proteomes" id="UP001589854"/>
    </source>
</evidence>
<gene>
    <name evidence="2" type="ORF">ACFFIX_19675</name>
</gene>
<proteinExistence type="predicted"/>
<protein>
    <submittedName>
        <fullName evidence="2">Uncharacterized protein</fullName>
    </submittedName>
</protein>
<feature type="coiled-coil region" evidence="1">
    <location>
        <begin position="179"/>
        <end position="308"/>
    </location>
</feature>
<feature type="coiled-coil region" evidence="1">
    <location>
        <begin position="119"/>
        <end position="153"/>
    </location>
</feature>
<reference evidence="2 3" key="1">
    <citation type="submission" date="2024-09" db="EMBL/GenBank/DDBJ databases">
        <authorList>
            <person name="Sun Q."/>
            <person name="Mori K."/>
        </authorList>
    </citation>
    <scope>NUCLEOTIDE SEQUENCE [LARGE SCALE GENOMIC DNA]</scope>
    <source>
        <strain evidence="2 3">CCM 7228</strain>
    </source>
</reference>
<accession>A0ABV6GIV4</accession>
<organism evidence="2 3">
    <name type="scientific">Metabacillus herbersteinensis</name>
    <dbReference type="NCBI Taxonomy" id="283816"/>
    <lineage>
        <taxon>Bacteria</taxon>
        <taxon>Bacillati</taxon>
        <taxon>Bacillota</taxon>
        <taxon>Bacilli</taxon>
        <taxon>Bacillales</taxon>
        <taxon>Bacillaceae</taxon>
        <taxon>Metabacillus</taxon>
    </lineage>
</organism>
<dbReference type="EMBL" id="JBHLVO010000022">
    <property type="protein sequence ID" value="MFC0273615.1"/>
    <property type="molecule type" value="Genomic_DNA"/>
</dbReference>
<evidence type="ECO:0000256" key="1">
    <source>
        <dbReference type="SAM" id="Coils"/>
    </source>
</evidence>
<keyword evidence="3" id="KW-1185">Reference proteome</keyword>
<evidence type="ECO:0000313" key="2">
    <source>
        <dbReference type="EMBL" id="MFC0273615.1"/>
    </source>
</evidence>